<evidence type="ECO:0000313" key="5">
    <source>
        <dbReference type="EMBL" id="GGB45486.1"/>
    </source>
</evidence>
<evidence type="ECO:0000256" key="2">
    <source>
        <dbReference type="ARBA" id="ARBA00022801"/>
    </source>
</evidence>
<dbReference type="PROSITE" id="PS51770">
    <property type="entry name" value="HOTDOG_ACOT"/>
    <property type="match status" value="1"/>
</dbReference>
<gene>
    <name evidence="5" type="ORF">GCM10011502_18530</name>
</gene>
<protein>
    <submittedName>
        <fullName evidence="5">Acyl-CoA thioesterase</fullName>
    </submittedName>
</protein>
<dbReference type="Gene3D" id="3.10.129.10">
    <property type="entry name" value="Hotdog Thioesterase"/>
    <property type="match status" value="1"/>
</dbReference>
<dbReference type="SUPFAM" id="SSF54637">
    <property type="entry name" value="Thioesterase/thiol ester dehydrase-isomerase"/>
    <property type="match status" value="1"/>
</dbReference>
<dbReference type="InterPro" id="IPR029069">
    <property type="entry name" value="HotDog_dom_sf"/>
</dbReference>
<dbReference type="InterPro" id="IPR040170">
    <property type="entry name" value="Cytosol_ACT"/>
</dbReference>
<dbReference type="InterPro" id="IPR033120">
    <property type="entry name" value="HOTDOG_ACOT"/>
</dbReference>
<evidence type="ECO:0000256" key="1">
    <source>
        <dbReference type="ARBA" id="ARBA00010458"/>
    </source>
</evidence>
<accession>A0ABQ1IMC4</accession>
<feature type="domain" description="HotDog ACOT-type" evidence="4">
    <location>
        <begin position="7"/>
        <end position="122"/>
    </location>
</feature>
<dbReference type="RefSeq" id="WP_188629832.1">
    <property type="nucleotide sequence ID" value="NZ_BMKE01000013.1"/>
</dbReference>
<dbReference type="NCBIfam" id="NF007970">
    <property type="entry name" value="PRK10694.1"/>
    <property type="match status" value="1"/>
</dbReference>
<comment type="caution">
    <text evidence="5">The sequence shown here is derived from an EMBL/GenBank/DDBJ whole genome shotgun (WGS) entry which is preliminary data.</text>
</comment>
<name>A0ABQ1IMC4_9GAMM</name>
<dbReference type="Proteomes" id="UP000646152">
    <property type="component" value="Unassembled WGS sequence"/>
</dbReference>
<dbReference type="PANTHER" id="PTHR11049">
    <property type="entry name" value="ACYL COENZYME A THIOESTER HYDROLASE"/>
    <property type="match status" value="1"/>
</dbReference>
<evidence type="ECO:0000313" key="6">
    <source>
        <dbReference type="Proteomes" id="UP000646152"/>
    </source>
</evidence>
<dbReference type="Pfam" id="PF03061">
    <property type="entry name" value="4HBT"/>
    <property type="match status" value="1"/>
</dbReference>
<keyword evidence="2 3" id="KW-0378">Hydrolase</keyword>
<dbReference type="CDD" id="cd03442">
    <property type="entry name" value="BFIT_BACH"/>
    <property type="match status" value="1"/>
</dbReference>
<dbReference type="PANTHER" id="PTHR11049:SF5">
    <property type="entry name" value="ACYL-COA THIOESTER HYDROLASE YCIA"/>
    <property type="match status" value="1"/>
</dbReference>
<keyword evidence="6" id="KW-1185">Reference proteome</keyword>
<evidence type="ECO:0000256" key="3">
    <source>
        <dbReference type="PROSITE-ProRule" id="PRU01106"/>
    </source>
</evidence>
<dbReference type="EMBL" id="BMKE01000013">
    <property type="protein sequence ID" value="GGB45486.1"/>
    <property type="molecule type" value="Genomic_DNA"/>
</dbReference>
<comment type="similarity">
    <text evidence="1">Belongs to the acyl coenzyme A hydrolase family.</text>
</comment>
<reference evidence="6" key="1">
    <citation type="journal article" date="2019" name="Int. J. Syst. Evol. Microbiol.">
        <title>The Global Catalogue of Microorganisms (GCM) 10K type strain sequencing project: providing services to taxonomists for standard genome sequencing and annotation.</title>
        <authorList>
            <consortium name="The Broad Institute Genomics Platform"/>
            <consortium name="The Broad Institute Genome Sequencing Center for Infectious Disease"/>
            <person name="Wu L."/>
            <person name="Ma J."/>
        </authorList>
    </citation>
    <scope>NUCLEOTIDE SEQUENCE [LARGE SCALE GENOMIC DNA]</scope>
    <source>
        <strain evidence="6">CGMCC 1.15923</strain>
    </source>
</reference>
<sequence>MNDQAEPRGDLLMRTMAMPADTNANGDIFGGWIMSQMDLGGSLLANEVALGRVGTVAVSEMNFSRPVKVGDVVCTYGDLIKVGRTSITVQVEVWVKPVLVPEGGARYKVAQAQFVYVAIDNDGRPRTVQASA</sequence>
<organism evidence="5 6">
    <name type="scientific">Oceanisphaera marina</name>
    <dbReference type="NCBI Taxonomy" id="2017550"/>
    <lineage>
        <taxon>Bacteria</taxon>
        <taxon>Pseudomonadati</taxon>
        <taxon>Pseudomonadota</taxon>
        <taxon>Gammaproteobacteria</taxon>
        <taxon>Aeromonadales</taxon>
        <taxon>Aeromonadaceae</taxon>
        <taxon>Oceanisphaera</taxon>
    </lineage>
</organism>
<evidence type="ECO:0000259" key="4">
    <source>
        <dbReference type="PROSITE" id="PS51770"/>
    </source>
</evidence>
<dbReference type="InterPro" id="IPR006683">
    <property type="entry name" value="Thioestr_dom"/>
</dbReference>
<proteinExistence type="inferred from homology"/>